<dbReference type="InterPro" id="IPR006068">
    <property type="entry name" value="ATPase_P-typ_cation-transptr_C"/>
</dbReference>
<dbReference type="PANTHER" id="PTHR24093:SF462">
    <property type="entry name" value="CALCIUM-TRANSPORTING ATPASE 11, PLASMA MEMBRANE-TYPE-RELATED"/>
    <property type="match status" value="1"/>
</dbReference>
<dbReference type="InterPro" id="IPR038005">
    <property type="entry name" value="RX-like_CC"/>
</dbReference>
<dbReference type="SUPFAM" id="SSF52058">
    <property type="entry name" value="L domain-like"/>
    <property type="match status" value="1"/>
</dbReference>
<dbReference type="GO" id="GO:0006952">
    <property type="term" value="P:defense response"/>
    <property type="evidence" value="ECO:0007669"/>
    <property type="project" value="UniProtKB-KW"/>
</dbReference>
<evidence type="ECO:0000259" key="9">
    <source>
        <dbReference type="Pfam" id="PF18052"/>
    </source>
</evidence>
<proteinExistence type="predicted"/>
<dbReference type="InterPro" id="IPR023298">
    <property type="entry name" value="ATPase_P-typ_TM_dom_sf"/>
</dbReference>
<dbReference type="InterPro" id="IPR032675">
    <property type="entry name" value="LRR_dom_sf"/>
</dbReference>
<evidence type="ECO:0000256" key="3">
    <source>
        <dbReference type="ARBA" id="ARBA00022741"/>
    </source>
</evidence>
<dbReference type="AlphaFoldDB" id="A0A7J7GLZ1"/>
<dbReference type="GO" id="GO:0051707">
    <property type="term" value="P:response to other organism"/>
    <property type="evidence" value="ECO:0007669"/>
    <property type="project" value="UniProtKB-ARBA"/>
</dbReference>
<dbReference type="InterPro" id="IPR027417">
    <property type="entry name" value="P-loop_NTPase"/>
</dbReference>
<feature type="domain" description="NB-ARC" evidence="8">
    <location>
        <begin position="162"/>
        <end position="332"/>
    </location>
</feature>
<feature type="domain" description="Cation-transporting P-type ATPase C-terminal" evidence="7">
    <location>
        <begin position="697"/>
        <end position="821"/>
    </location>
</feature>
<dbReference type="GO" id="GO:0046872">
    <property type="term" value="F:metal ion binding"/>
    <property type="evidence" value="ECO:0007669"/>
    <property type="project" value="UniProtKB-KW"/>
</dbReference>
<dbReference type="Gene3D" id="3.40.50.300">
    <property type="entry name" value="P-loop containing nucleotide triphosphate hydrolases"/>
    <property type="match status" value="1"/>
</dbReference>
<dbReference type="GO" id="GO:0005388">
    <property type="term" value="F:P-type calcium transporter activity"/>
    <property type="evidence" value="ECO:0007669"/>
    <property type="project" value="TreeGrafter"/>
</dbReference>
<sequence length="827" mass="93828">MADAVISLLSSNLTRILSQQADLILGVEDEVKSLQNQLKLTQSYLQSFPQKRNDQAIMIEFINQVRNAAREAEDTIDAYVATVYRQRKESFLFRLKGELVRLLARRRAAEEIKAINSRFEEIFKNKERFDIQIGDQLPMEDDSLMRRRRLIIEETDVVGFDTDADIIIDRLTKGDDQRDVVPIVGMGGIGKTTLARKVYNHPVVAENFDFRAWVYVSQGYRVRDLLQAIIKCAMGLSVEDMKEMGEDELGLELRKYLRSTRYLIVLDDVWRTEFWEELNQVFAKNNYRSRIIITTRHKEVALHVNPSSSPYDLHFLSEEESWELFSRKVFPEGRQCPADLEPLGKQMAHECGGLTTGNCGVSWGFAEEREDKSLVVQSVMQCEFIHKFLEVLGHDCSSLPLNSRRLGLHSNILKHISSTPSATKLRSILCFGLDERQLSSNEWKLLYKSFPLLRVLDVWGVGVEAIPNEIDKLIHQRHLYFHGQAVLPEPPILKAKDSTANVLSNLLTLSCISPDSCKESVFSMLPNLLKLGINGDLEEHRTNLTLKNLSKLNHLQTLKLERDRRCEELINLRYGIKFPPNLTKLTLLETQLLEDPMDVLGRLPNLQVLKLKNAAYGGRDLCCSGNGFPKLQLPNILDPYNIAGLIDIGLAMGIAGTEVTKENADVIILDDNFKTILTVNVVALVINFVSACISGSAPLTAVQLLWANLILDTLGALALATEPPNDRLMNRPPVGRGVSFITNAMWRNIIGQSIYQLAVLGTFNFDGKNLLRLEGSDTTDVLTTFIFNTFVFCQVFNEINSRDMEKINVFRGMFKSWFLTSVFHMHY</sequence>
<dbReference type="InterPro" id="IPR041118">
    <property type="entry name" value="Rx_N"/>
</dbReference>
<evidence type="ECO:0000256" key="6">
    <source>
        <dbReference type="ARBA" id="ARBA00022842"/>
    </source>
</evidence>
<keyword evidence="1" id="KW-0479">Metal-binding</keyword>
<dbReference type="Gene3D" id="1.20.5.4130">
    <property type="match status" value="1"/>
</dbReference>
<dbReference type="Gene3D" id="3.80.10.10">
    <property type="entry name" value="Ribonuclease Inhibitor"/>
    <property type="match status" value="1"/>
</dbReference>
<keyword evidence="4" id="KW-0611">Plant defense</keyword>
<keyword evidence="3" id="KW-0547">Nucleotide-binding</keyword>
<reference evidence="10 11" key="2">
    <citation type="submission" date="2020-07" db="EMBL/GenBank/DDBJ databases">
        <title>Genome assembly of wild tea tree DASZ reveals pedigree and selection history of tea varieties.</title>
        <authorList>
            <person name="Zhang W."/>
        </authorList>
    </citation>
    <scope>NUCLEOTIDE SEQUENCE [LARGE SCALE GENOMIC DNA]</scope>
    <source>
        <strain evidence="11">cv. G240</strain>
        <tissue evidence="10">Leaf</tissue>
    </source>
</reference>
<keyword evidence="2" id="KW-0677">Repeat</keyword>
<name>A0A7J7GLZ1_CAMSI</name>
<comment type="caution">
    <text evidence="10">The sequence shown here is derived from an EMBL/GenBank/DDBJ whole genome shotgun (WGS) entry which is preliminary data.</text>
</comment>
<evidence type="ECO:0000313" key="11">
    <source>
        <dbReference type="Proteomes" id="UP000593564"/>
    </source>
</evidence>
<evidence type="ECO:0000259" key="7">
    <source>
        <dbReference type="Pfam" id="PF00689"/>
    </source>
</evidence>
<dbReference type="Pfam" id="PF18052">
    <property type="entry name" value="Rx_N"/>
    <property type="match status" value="1"/>
</dbReference>
<organism evidence="10 11">
    <name type="scientific">Camellia sinensis</name>
    <name type="common">Tea plant</name>
    <name type="synonym">Thea sinensis</name>
    <dbReference type="NCBI Taxonomy" id="4442"/>
    <lineage>
        <taxon>Eukaryota</taxon>
        <taxon>Viridiplantae</taxon>
        <taxon>Streptophyta</taxon>
        <taxon>Embryophyta</taxon>
        <taxon>Tracheophyta</taxon>
        <taxon>Spermatophyta</taxon>
        <taxon>Magnoliopsida</taxon>
        <taxon>eudicotyledons</taxon>
        <taxon>Gunneridae</taxon>
        <taxon>Pentapetalae</taxon>
        <taxon>asterids</taxon>
        <taxon>Ericales</taxon>
        <taxon>Theaceae</taxon>
        <taxon>Camellia</taxon>
    </lineage>
</organism>
<dbReference type="Gene3D" id="1.20.1110.10">
    <property type="entry name" value="Calcium-transporting ATPase, transmembrane domain"/>
    <property type="match status" value="1"/>
</dbReference>
<dbReference type="GO" id="GO:0043531">
    <property type="term" value="F:ADP binding"/>
    <property type="evidence" value="ECO:0007669"/>
    <property type="project" value="InterPro"/>
</dbReference>
<dbReference type="Proteomes" id="UP000593564">
    <property type="component" value="Unassembled WGS sequence"/>
</dbReference>
<accession>A0A7J7GLZ1</accession>
<evidence type="ECO:0000256" key="1">
    <source>
        <dbReference type="ARBA" id="ARBA00022723"/>
    </source>
</evidence>
<protein>
    <recommendedName>
        <fullName evidence="12">NB-ARC domain-containing protein</fullName>
    </recommendedName>
</protein>
<dbReference type="Pfam" id="PF00689">
    <property type="entry name" value="Cation_ATPase_C"/>
    <property type="match status" value="1"/>
</dbReference>
<dbReference type="CDD" id="cd14798">
    <property type="entry name" value="RX-CC_like"/>
    <property type="match status" value="1"/>
</dbReference>
<evidence type="ECO:0000256" key="2">
    <source>
        <dbReference type="ARBA" id="ARBA00022737"/>
    </source>
</evidence>
<feature type="domain" description="Disease resistance N-terminal" evidence="9">
    <location>
        <begin position="5"/>
        <end position="90"/>
    </location>
</feature>
<dbReference type="EMBL" id="JACBKZ010000010">
    <property type="protein sequence ID" value="KAF5941215.1"/>
    <property type="molecule type" value="Genomic_DNA"/>
</dbReference>
<dbReference type="PANTHER" id="PTHR24093">
    <property type="entry name" value="CATION TRANSPORTING ATPASE"/>
    <property type="match status" value="1"/>
</dbReference>
<evidence type="ECO:0000313" key="10">
    <source>
        <dbReference type="EMBL" id="KAF5941215.1"/>
    </source>
</evidence>
<dbReference type="SUPFAM" id="SSF81665">
    <property type="entry name" value="Calcium ATPase, transmembrane domain M"/>
    <property type="match status" value="1"/>
</dbReference>
<gene>
    <name evidence="10" type="ORF">HYC85_022382</name>
</gene>
<evidence type="ECO:0000259" key="8">
    <source>
        <dbReference type="Pfam" id="PF00931"/>
    </source>
</evidence>
<dbReference type="FunFam" id="3.40.50.300:FF:001091">
    <property type="entry name" value="Probable disease resistance protein At1g61300"/>
    <property type="match status" value="1"/>
</dbReference>
<evidence type="ECO:0008006" key="12">
    <source>
        <dbReference type="Google" id="ProtNLM"/>
    </source>
</evidence>
<dbReference type="InterPro" id="IPR002182">
    <property type="entry name" value="NB-ARC"/>
</dbReference>
<evidence type="ECO:0000256" key="4">
    <source>
        <dbReference type="ARBA" id="ARBA00022821"/>
    </source>
</evidence>
<dbReference type="PRINTS" id="PR00364">
    <property type="entry name" value="DISEASERSIST"/>
</dbReference>
<evidence type="ECO:0000256" key="5">
    <source>
        <dbReference type="ARBA" id="ARBA00022840"/>
    </source>
</evidence>
<keyword evidence="11" id="KW-1185">Reference proteome</keyword>
<keyword evidence="5" id="KW-0067">ATP-binding</keyword>
<keyword evidence="6" id="KW-0460">Magnesium</keyword>
<dbReference type="GO" id="GO:0005886">
    <property type="term" value="C:plasma membrane"/>
    <property type="evidence" value="ECO:0007669"/>
    <property type="project" value="TreeGrafter"/>
</dbReference>
<dbReference type="SUPFAM" id="SSF52540">
    <property type="entry name" value="P-loop containing nucleoside triphosphate hydrolases"/>
    <property type="match status" value="1"/>
</dbReference>
<reference evidence="11" key="1">
    <citation type="journal article" date="2020" name="Nat. Commun.">
        <title>Genome assembly of wild tea tree DASZ reveals pedigree and selection history of tea varieties.</title>
        <authorList>
            <person name="Zhang W."/>
            <person name="Zhang Y."/>
            <person name="Qiu H."/>
            <person name="Guo Y."/>
            <person name="Wan H."/>
            <person name="Zhang X."/>
            <person name="Scossa F."/>
            <person name="Alseekh S."/>
            <person name="Zhang Q."/>
            <person name="Wang P."/>
            <person name="Xu L."/>
            <person name="Schmidt M.H."/>
            <person name="Jia X."/>
            <person name="Li D."/>
            <person name="Zhu A."/>
            <person name="Guo F."/>
            <person name="Chen W."/>
            <person name="Ni D."/>
            <person name="Usadel B."/>
            <person name="Fernie A.R."/>
            <person name="Wen W."/>
        </authorList>
    </citation>
    <scope>NUCLEOTIDE SEQUENCE [LARGE SCALE GENOMIC DNA]</scope>
    <source>
        <strain evidence="11">cv. G240</strain>
    </source>
</reference>
<dbReference type="GO" id="GO:0005524">
    <property type="term" value="F:ATP binding"/>
    <property type="evidence" value="ECO:0007669"/>
    <property type="project" value="UniProtKB-KW"/>
</dbReference>
<dbReference type="Pfam" id="PF00931">
    <property type="entry name" value="NB-ARC"/>
    <property type="match status" value="1"/>
</dbReference>